<name>A0A382XAK0_9ZZZZ</name>
<sequence>MINSQNFRYNPDDWYILIHPGAINAITEDNFNLYFATDNGVFRYDKTMEDFRYDYTFS</sequence>
<dbReference type="EMBL" id="UINC01166248">
    <property type="protein sequence ID" value="SVD68092.1"/>
    <property type="molecule type" value="Genomic_DNA"/>
</dbReference>
<evidence type="ECO:0000313" key="1">
    <source>
        <dbReference type="EMBL" id="SVD68092.1"/>
    </source>
</evidence>
<proteinExistence type="predicted"/>
<reference evidence="1" key="1">
    <citation type="submission" date="2018-05" db="EMBL/GenBank/DDBJ databases">
        <authorList>
            <person name="Lanie J.A."/>
            <person name="Ng W.-L."/>
            <person name="Kazmierczak K.M."/>
            <person name="Andrzejewski T.M."/>
            <person name="Davidsen T.M."/>
            <person name="Wayne K.J."/>
            <person name="Tettelin H."/>
            <person name="Glass J.I."/>
            <person name="Rusch D."/>
            <person name="Podicherti R."/>
            <person name="Tsui H.-C.T."/>
            <person name="Winkler M.E."/>
        </authorList>
    </citation>
    <scope>NUCLEOTIDE SEQUENCE</scope>
</reference>
<protein>
    <submittedName>
        <fullName evidence="1">Uncharacterized protein</fullName>
    </submittedName>
</protein>
<gene>
    <name evidence="1" type="ORF">METZ01_LOCUS420946</name>
</gene>
<dbReference type="AlphaFoldDB" id="A0A382XAK0"/>
<organism evidence="1">
    <name type="scientific">marine metagenome</name>
    <dbReference type="NCBI Taxonomy" id="408172"/>
    <lineage>
        <taxon>unclassified sequences</taxon>
        <taxon>metagenomes</taxon>
        <taxon>ecological metagenomes</taxon>
    </lineage>
</organism>
<feature type="non-terminal residue" evidence="1">
    <location>
        <position position="58"/>
    </location>
</feature>
<accession>A0A382XAK0</accession>